<keyword evidence="2" id="KW-1185">Reference proteome</keyword>
<organism evidence="1 2">
    <name type="scientific">Cirrhinus mrigala</name>
    <name type="common">Mrigala</name>
    <dbReference type="NCBI Taxonomy" id="683832"/>
    <lineage>
        <taxon>Eukaryota</taxon>
        <taxon>Metazoa</taxon>
        <taxon>Chordata</taxon>
        <taxon>Craniata</taxon>
        <taxon>Vertebrata</taxon>
        <taxon>Euteleostomi</taxon>
        <taxon>Actinopterygii</taxon>
        <taxon>Neopterygii</taxon>
        <taxon>Teleostei</taxon>
        <taxon>Ostariophysi</taxon>
        <taxon>Cypriniformes</taxon>
        <taxon>Cyprinidae</taxon>
        <taxon>Labeoninae</taxon>
        <taxon>Labeonini</taxon>
        <taxon>Cirrhinus</taxon>
    </lineage>
</organism>
<dbReference type="EMBL" id="JAMKFB020000006">
    <property type="protein sequence ID" value="KAL0191587.1"/>
    <property type="molecule type" value="Genomic_DNA"/>
</dbReference>
<comment type="caution">
    <text evidence="1">The sequence shown here is derived from an EMBL/GenBank/DDBJ whole genome shotgun (WGS) entry which is preliminary data.</text>
</comment>
<protein>
    <submittedName>
        <fullName evidence="1">Uncharacterized protein</fullName>
    </submittedName>
</protein>
<reference evidence="1 2" key="1">
    <citation type="submission" date="2024-05" db="EMBL/GenBank/DDBJ databases">
        <title>Genome sequencing and assembly of Indian major carp, Cirrhinus mrigala (Hamilton, 1822).</title>
        <authorList>
            <person name="Mohindra V."/>
            <person name="Chowdhury L.M."/>
            <person name="Lal K."/>
            <person name="Jena J.K."/>
        </authorList>
    </citation>
    <scope>NUCLEOTIDE SEQUENCE [LARGE SCALE GENOMIC DNA]</scope>
    <source>
        <strain evidence="1">CM1030</strain>
        <tissue evidence="1">Blood</tissue>
    </source>
</reference>
<name>A0ABD0QZB9_CIRMR</name>
<gene>
    <name evidence="1" type="ORF">M9458_014285</name>
</gene>
<sequence length="72" mass="8080">ASTETLDRCHDIMVPQALTYHSNTLPCSSPKQDSSLHYSKPKALPESIGESLLSSYCKKETLLCYVTKMWIC</sequence>
<dbReference type="AlphaFoldDB" id="A0ABD0QZB9"/>
<evidence type="ECO:0000313" key="2">
    <source>
        <dbReference type="Proteomes" id="UP001529510"/>
    </source>
</evidence>
<accession>A0ABD0QZB9</accession>
<feature type="non-terminal residue" evidence="1">
    <location>
        <position position="1"/>
    </location>
</feature>
<dbReference type="Proteomes" id="UP001529510">
    <property type="component" value="Unassembled WGS sequence"/>
</dbReference>
<proteinExistence type="predicted"/>
<evidence type="ECO:0000313" key="1">
    <source>
        <dbReference type="EMBL" id="KAL0191587.1"/>
    </source>
</evidence>